<name>A0A5C3LIX9_9AGAR</name>
<organism evidence="2 3">
    <name type="scientific">Crucibulum laeve</name>
    <dbReference type="NCBI Taxonomy" id="68775"/>
    <lineage>
        <taxon>Eukaryota</taxon>
        <taxon>Fungi</taxon>
        <taxon>Dikarya</taxon>
        <taxon>Basidiomycota</taxon>
        <taxon>Agaricomycotina</taxon>
        <taxon>Agaricomycetes</taxon>
        <taxon>Agaricomycetidae</taxon>
        <taxon>Agaricales</taxon>
        <taxon>Agaricineae</taxon>
        <taxon>Nidulariaceae</taxon>
        <taxon>Crucibulum</taxon>
    </lineage>
</organism>
<dbReference type="OrthoDB" id="3166447at2759"/>
<accession>A0A5C3LIX9</accession>
<protein>
    <submittedName>
        <fullName evidence="2">Uncharacterized protein</fullName>
    </submittedName>
</protein>
<feature type="region of interest" description="Disordered" evidence="1">
    <location>
        <begin position="1"/>
        <end position="54"/>
    </location>
</feature>
<reference evidence="2 3" key="1">
    <citation type="journal article" date="2019" name="Nat. Ecol. Evol.">
        <title>Megaphylogeny resolves global patterns of mushroom evolution.</title>
        <authorList>
            <person name="Varga T."/>
            <person name="Krizsan K."/>
            <person name="Foldi C."/>
            <person name="Dima B."/>
            <person name="Sanchez-Garcia M."/>
            <person name="Sanchez-Ramirez S."/>
            <person name="Szollosi G.J."/>
            <person name="Szarkandi J.G."/>
            <person name="Papp V."/>
            <person name="Albert L."/>
            <person name="Andreopoulos W."/>
            <person name="Angelini C."/>
            <person name="Antonin V."/>
            <person name="Barry K.W."/>
            <person name="Bougher N.L."/>
            <person name="Buchanan P."/>
            <person name="Buyck B."/>
            <person name="Bense V."/>
            <person name="Catcheside P."/>
            <person name="Chovatia M."/>
            <person name="Cooper J."/>
            <person name="Damon W."/>
            <person name="Desjardin D."/>
            <person name="Finy P."/>
            <person name="Geml J."/>
            <person name="Haridas S."/>
            <person name="Hughes K."/>
            <person name="Justo A."/>
            <person name="Karasinski D."/>
            <person name="Kautmanova I."/>
            <person name="Kiss B."/>
            <person name="Kocsube S."/>
            <person name="Kotiranta H."/>
            <person name="LaButti K.M."/>
            <person name="Lechner B.E."/>
            <person name="Liimatainen K."/>
            <person name="Lipzen A."/>
            <person name="Lukacs Z."/>
            <person name="Mihaltcheva S."/>
            <person name="Morgado L.N."/>
            <person name="Niskanen T."/>
            <person name="Noordeloos M.E."/>
            <person name="Ohm R.A."/>
            <person name="Ortiz-Santana B."/>
            <person name="Ovrebo C."/>
            <person name="Racz N."/>
            <person name="Riley R."/>
            <person name="Savchenko A."/>
            <person name="Shiryaev A."/>
            <person name="Soop K."/>
            <person name="Spirin V."/>
            <person name="Szebenyi C."/>
            <person name="Tomsovsky M."/>
            <person name="Tulloss R.E."/>
            <person name="Uehling J."/>
            <person name="Grigoriev I.V."/>
            <person name="Vagvolgyi C."/>
            <person name="Papp T."/>
            <person name="Martin F.M."/>
            <person name="Miettinen O."/>
            <person name="Hibbett D.S."/>
            <person name="Nagy L.G."/>
        </authorList>
    </citation>
    <scope>NUCLEOTIDE SEQUENCE [LARGE SCALE GENOMIC DNA]</scope>
    <source>
        <strain evidence="2 3">CBS 166.37</strain>
    </source>
</reference>
<dbReference type="EMBL" id="ML213684">
    <property type="protein sequence ID" value="TFK32163.1"/>
    <property type="molecule type" value="Genomic_DNA"/>
</dbReference>
<gene>
    <name evidence="2" type="ORF">BDQ12DRAFT_692899</name>
</gene>
<dbReference type="STRING" id="68775.A0A5C3LIX9"/>
<dbReference type="AlphaFoldDB" id="A0A5C3LIX9"/>
<evidence type="ECO:0000313" key="3">
    <source>
        <dbReference type="Proteomes" id="UP000308652"/>
    </source>
</evidence>
<sequence>MYASPLMPISRAASPSPSGMSRSPDLPFHRSPSVSDFQIEKAPRSASAAARRSMPAAEPAYHDELLYRESVSRLIQIKDRQFAVSGRIPVDPSQLVLFFRSKSGITHSLDFPIDVDYNTPPALDVLIAACRPHQTADLDDYSDRESLFYPPNLPLTPSLEIASHPILDAVRASLFPNLPAGHHLTVMRDKLEVIVNGGRMGRQPPSLRNDGRSATIVVTLPVRFRGGALVVRDPIGNEDKFYGRGGKTGDIDWTAFLADCDYEIETVQKGCRLSIAYGVYLKTFGPIGVNPDPLISPSDNFFDLMAPILNLSRGRKIAFYINHDYNVSPSEAVADTLVPLLKGGDSLLYHAFKMYKLAPELHWTAGGYIWPVDRIVEFFGEDIVAKSPTQGGRMPFGVVNGSRTGTPAVRGAFGAYGGGFQDVEVDAVRSYVEASGAVSLAEADITLLTDWTNPTPVVGKERVPFVAAGELEKLVVNALLVVYIP</sequence>
<evidence type="ECO:0000256" key="1">
    <source>
        <dbReference type="SAM" id="MobiDB-lite"/>
    </source>
</evidence>
<dbReference type="Proteomes" id="UP000308652">
    <property type="component" value="Unassembled WGS sequence"/>
</dbReference>
<evidence type="ECO:0000313" key="2">
    <source>
        <dbReference type="EMBL" id="TFK32163.1"/>
    </source>
</evidence>
<proteinExistence type="predicted"/>
<keyword evidence="3" id="KW-1185">Reference proteome</keyword>
<feature type="compositionally biased region" description="Low complexity" evidence="1">
    <location>
        <begin position="44"/>
        <end position="54"/>
    </location>
</feature>